<dbReference type="Pfam" id="PF12937">
    <property type="entry name" value="F-box-like"/>
    <property type="match status" value="1"/>
</dbReference>
<dbReference type="InterPro" id="IPR001810">
    <property type="entry name" value="F-box_dom"/>
</dbReference>
<feature type="domain" description="F-box" evidence="4">
    <location>
        <begin position="132"/>
        <end position="178"/>
    </location>
</feature>
<keyword evidence="2" id="KW-0677">Repeat</keyword>
<dbReference type="SMART" id="SM00365">
    <property type="entry name" value="LRR_SD22"/>
    <property type="match status" value="3"/>
</dbReference>
<gene>
    <name evidence="5" type="ORF">M0813_10744</name>
</gene>
<proteinExistence type="predicted"/>
<evidence type="ECO:0000259" key="4">
    <source>
        <dbReference type="PROSITE" id="PS50181"/>
    </source>
</evidence>
<dbReference type="SMART" id="SM00364">
    <property type="entry name" value="LRR_BAC"/>
    <property type="match status" value="4"/>
</dbReference>
<evidence type="ECO:0000313" key="5">
    <source>
        <dbReference type="EMBL" id="KAJ6226526.1"/>
    </source>
</evidence>
<dbReference type="InterPro" id="IPR055414">
    <property type="entry name" value="LRR_R13L4/SHOC2-like"/>
</dbReference>
<name>A0ABQ8X1I3_9EUKA</name>
<organism evidence="5 6">
    <name type="scientific">Anaeramoeba flamelloides</name>
    <dbReference type="NCBI Taxonomy" id="1746091"/>
    <lineage>
        <taxon>Eukaryota</taxon>
        <taxon>Metamonada</taxon>
        <taxon>Anaeramoebidae</taxon>
        <taxon>Anaeramoeba</taxon>
    </lineage>
</organism>
<dbReference type="InterPro" id="IPR001611">
    <property type="entry name" value="Leu-rich_rpt"/>
</dbReference>
<feature type="region of interest" description="Disordered" evidence="3">
    <location>
        <begin position="388"/>
        <end position="413"/>
    </location>
</feature>
<sequence length="891" mass="103493">MNKRATPFEITFKPLTKTKPKKKLNKEQALGQINKLWDKVAKNERCSIKDLLYNLLFVVRYDHKTQKPNNLKRYCGHKYQTLFSKYEKTRVNLYQQNKMQTDPRIIPNIIQILSQIENEGEQEELLECLSEDLGLFTLPNELLIEIFKYFTDQELIEFSVVSKLFYQICFDSCLWNKVNFPNVSNIWWKNNQFLRISPTVSSIVLPNLPKSKGSVITKLIETCPNIRHLFLPVKDFSILCRIKKAQLLTTLSVCGNFQSIPENVYLLSSLKILDLSCVGFRCGSFDPKCAASMTNLKELYLPMNEHLNKSVNAFSSLTSLTTLDTYNHSPNANKLKSLRSIIIHTRALLNEQTKDSFSKFNFSIHEFNHYFPQYQKLFFFKKYQTDHNRNSNSNTGNNTNSNSNSNNNNNNINFDLNEEEKNTINLDCSLLNNLESLQILDVSGGYVSNIFSTFHYLKNSLKTIKLRNFELECFPEQLSRLTKLTYLDLSDNYIDQIPMEIKHLKSLTYLNLSGNDISRLPIEITLLKSLQILNLGGNHVQLLPKNFEKLSKLKVLDLRRSAKSKAYNRISNGIRLLPPLMVKNLKLLQYLNIENNSLSNFPKLKNNILPLIRIIKVNKNTQLSGTIKLINLNHLNLIEFSTTNVNKLKIINCPHLAIIKASNSPIKRLILKNTKGLEQLHLENTLIKNLDNCDFHFMNSLFSVKISGKGTITKIPKSLITNKKFLQKIMIVDHLIDDISPITNLKNLKEAVFNHNKITKIPKFKKNNQLSKLFLNYNLITNVENIQNLNLLEQLHLKNNKITNLPSNMYYLKNIKILNLSENYIEEIKDEILDWLNSYKFPLLIDFSQNKLKKIPKDFKNFKYGTFIKFTGNEYLTFIKNETHRSFNQND</sequence>
<dbReference type="InterPro" id="IPR032675">
    <property type="entry name" value="LRR_dom_sf"/>
</dbReference>
<dbReference type="InterPro" id="IPR050216">
    <property type="entry name" value="LRR_domain-containing"/>
</dbReference>
<dbReference type="InterPro" id="IPR003591">
    <property type="entry name" value="Leu-rich_rpt_typical-subtyp"/>
</dbReference>
<evidence type="ECO:0000256" key="1">
    <source>
        <dbReference type="ARBA" id="ARBA00022614"/>
    </source>
</evidence>
<dbReference type="PANTHER" id="PTHR48051:SF1">
    <property type="entry name" value="RAS SUPPRESSOR PROTEIN 1"/>
    <property type="match status" value="1"/>
</dbReference>
<feature type="compositionally biased region" description="Low complexity" evidence="3">
    <location>
        <begin position="390"/>
        <end position="413"/>
    </location>
</feature>
<dbReference type="SMART" id="SM00256">
    <property type="entry name" value="FBOX"/>
    <property type="match status" value="1"/>
</dbReference>
<dbReference type="SMART" id="SM00369">
    <property type="entry name" value="LRR_TYP"/>
    <property type="match status" value="5"/>
</dbReference>
<evidence type="ECO:0000256" key="3">
    <source>
        <dbReference type="SAM" id="MobiDB-lite"/>
    </source>
</evidence>
<evidence type="ECO:0000256" key="2">
    <source>
        <dbReference type="ARBA" id="ARBA00022737"/>
    </source>
</evidence>
<dbReference type="SUPFAM" id="SSF81383">
    <property type="entry name" value="F-box domain"/>
    <property type="match status" value="1"/>
</dbReference>
<dbReference type="PROSITE" id="PS50181">
    <property type="entry name" value="FBOX"/>
    <property type="match status" value="1"/>
</dbReference>
<dbReference type="Proteomes" id="UP001150062">
    <property type="component" value="Unassembled WGS sequence"/>
</dbReference>
<dbReference type="InterPro" id="IPR036047">
    <property type="entry name" value="F-box-like_dom_sf"/>
</dbReference>
<keyword evidence="6" id="KW-1185">Reference proteome</keyword>
<accession>A0ABQ8X1I3</accession>
<dbReference type="SUPFAM" id="SSF52058">
    <property type="entry name" value="L domain-like"/>
    <property type="match status" value="3"/>
</dbReference>
<protein>
    <submittedName>
        <fullName evidence="5">Leucine rich repeat containing protein</fullName>
    </submittedName>
</protein>
<dbReference type="PANTHER" id="PTHR48051">
    <property type="match status" value="1"/>
</dbReference>
<dbReference type="Gene3D" id="1.20.1280.50">
    <property type="match status" value="1"/>
</dbReference>
<reference evidence="5" key="1">
    <citation type="submission" date="2022-08" db="EMBL/GenBank/DDBJ databases">
        <title>Novel sulfate-reducing endosymbionts in the free-living metamonad Anaeramoeba.</title>
        <authorList>
            <person name="Jerlstrom-Hultqvist J."/>
            <person name="Cepicka I."/>
            <person name="Gallot-Lavallee L."/>
            <person name="Salas-Leiva D."/>
            <person name="Curtis B.A."/>
            <person name="Zahonova K."/>
            <person name="Pipaliya S."/>
            <person name="Dacks J."/>
            <person name="Roger A.J."/>
        </authorList>
    </citation>
    <scope>NUCLEOTIDE SEQUENCE</scope>
    <source>
        <strain evidence="5">Schooner1</strain>
    </source>
</reference>
<evidence type="ECO:0000313" key="6">
    <source>
        <dbReference type="Proteomes" id="UP001150062"/>
    </source>
</evidence>
<keyword evidence="1" id="KW-0433">Leucine-rich repeat</keyword>
<comment type="caution">
    <text evidence="5">The sequence shown here is derived from an EMBL/GenBank/DDBJ whole genome shotgun (WGS) entry which is preliminary data.</text>
</comment>
<dbReference type="PROSITE" id="PS51450">
    <property type="entry name" value="LRR"/>
    <property type="match status" value="4"/>
</dbReference>
<dbReference type="Gene3D" id="3.80.10.10">
    <property type="entry name" value="Ribonuclease Inhibitor"/>
    <property type="match status" value="3"/>
</dbReference>
<dbReference type="Pfam" id="PF23598">
    <property type="entry name" value="LRR_14"/>
    <property type="match status" value="1"/>
</dbReference>
<dbReference type="EMBL" id="JAOAOG010000342">
    <property type="protein sequence ID" value="KAJ6226526.1"/>
    <property type="molecule type" value="Genomic_DNA"/>
</dbReference>